<dbReference type="KEGG" id="vg:5658911"/>
<sequence>MFHLFALSRDIHNHLRVLIRVVQDRGILMFCIVSRRLHESTFFRCRYNSSGKPNSHHLVSLMRIDMSFLLS</sequence>
<evidence type="ECO:0000313" key="1">
    <source>
        <dbReference type="EMBL" id="ABT14933.1"/>
    </source>
</evidence>
<name>A7IX59_PBCVN</name>
<dbReference type="GeneID" id="5658911"/>
<dbReference type="EMBL" id="DQ491002">
    <property type="protein sequence ID" value="ABT14933.1"/>
    <property type="molecule type" value="Genomic_DNA"/>
</dbReference>
<organism evidence="1 2">
    <name type="scientific">Paramecium bursaria Chlorella virus NY2A</name>
    <name type="common">PBCV-NY2A</name>
    <dbReference type="NCBI Taxonomy" id="46021"/>
    <lineage>
        <taxon>Viruses</taxon>
        <taxon>Varidnaviria</taxon>
        <taxon>Bamfordvirae</taxon>
        <taxon>Nucleocytoviricota</taxon>
        <taxon>Megaviricetes</taxon>
        <taxon>Algavirales</taxon>
        <taxon>Phycodnaviridae</taxon>
        <taxon>Chlorovirus</taxon>
        <taxon>Chlorovirus americanus</taxon>
    </lineage>
</organism>
<evidence type="ECO:0000313" key="2">
    <source>
        <dbReference type="Proteomes" id="UP000202419"/>
    </source>
</evidence>
<accession>A7IX59</accession>
<reference evidence="1 2" key="1">
    <citation type="journal article" date="2007" name="Virology">
        <title>Sequence and annotation of the 369-kb NY-2A and the 345-kb AR158 viruses that infect Chlorella NC64A.</title>
        <authorList>
            <person name="Fitzgerald L.A."/>
            <person name="Graves M.V."/>
            <person name="Li X."/>
            <person name="Feldblyum T."/>
            <person name="Nierman W.C."/>
            <person name="Van Etten J.L."/>
        </authorList>
    </citation>
    <scope>NUCLEOTIDE SEQUENCE [LARGE SCALE GENOMIC DNA]</scope>
    <source>
        <strain evidence="1 2">NY-2A</strain>
    </source>
</reference>
<dbReference type="RefSeq" id="YP_001497730.1">
    <property type="nucleotide sequence ID" value="NC_009898.1"/>
</dbReference>
<organismHost>
    <name type="scientific">Chlorella</name>
    <dbReference type="NCBI Taxonomy" id="3071"/>
</organismHost>
<gene>
    <name evidence="1" type="primary">b534R</name>
    <name evidence="1" type="ORF">NY2A_b534R</name>
</gene>
<protein>
    <submittedName>
        <fullName evidence="1">Uncharacterized protein b534R</fullName>
    </submittedName>
</protein>
<proteinExistence type="predicted"/>
<dbReference type="OrthoDB" id="39466at10239"/>
<keyword evidence="2" id="KW-1185">Reference proteome</keyword>
<dbReference type="Proteomes" id="UP000202419">
    <property type="component" value="Segment"/>
</dbReference>